<evidence type="ECO:0000313" key="2">
    <source>
        <dbReference type="EMBL" id="RED42166.1"/>
    </source>
</evidence>
<dbReference type="OrthoDB" id="658938at2"/>
<feature type="chain" id="PRO_5017672765" description="TMF family protein" evidence="1">
    <location>
        <begin position="24"/>
        <end position="526"/>
    </location>
</feature>
<dbReference type="RefSeq" id="WP_115818528.1">
    <property type="nucleotide sequence ID" value="NZ_QRDV01000009.1"/>
</dbReference>
<name>A0A3D9GYY6_9FLAO</name>
<accession>A0A3D9GYY6</accession>
<protein>
    <recommendedName>
        <fullName evidence="4">TMF family protein</fullName>
    </recommendedName>
</protein>
<evidence type="ECO:0000256" key="1">
    <source>
        <dbReference type="SAM" id="SignalP"/>
    </source>
</evidence>
<dbReference type="AlphaFoldDB" id="A0A3D9GYY6"/>
<evidence type="ECO:0000313" key="3">
    <source>
        <dbReference type="Proteomes" id="UP000256980"/>
    </source>
</evidence>
<dbReference type="Proteomes" id="UP000256980">
    <property type="component" value="Unassembled WGS sequence"/>
</dbReference>
<gene>
    <name evidence="2" type="ORF">DFQ10_10961</name>
</gene>
<proteinExistence type="predicted"/>
<sequence length="526" mass="56222">MKTKKLFLLLVMFQFGEFVTSNAQTTETTNAVSAGSYLGTSTNIPVEFKFNGVYAGLITHQNTFYGVSAGTTESNSGNYEFNSAFGEEALSAFNAANSIKYNSAFGARALQNNLSTGNSAFGGLALQNNTTGYFNTALGHQALLSNTSGYNNIAIGYRAMEKNTTGKGNIGLGSDALKWLDGGTNNIGIGNSSLWGLIGNNNKDNLALGTLAGRYLTQGSDNVLIGSRINFHTGPSTSIRAGNDTSNTLVLGSNGDQRIFIHSNGYTGVGLGNNVIPQNILELGNGISGTSGLRFRNYTSASPTVAPNGFVLTLNTDGDVVLTTDQGTGGSTLINAGTNINVTGNGSAATPFVISSTASNDNIYTTDGTLAGNRIVTMNNNRLMFDTDNSGAIYIGDRNDIANNNNFPMMNDSYRLFVEGGILTEKVKVALRSTANWADFVFENDYKLPSLREVEAFIKKNKHLPGIESADELVENGLDLADMQAKQMQKIEELTLYTIEQDKVLKRQSDEIEILKAQVKAILERQ</sequence>
<reference evidence="2 3" key="1">
    <citation type="submission" date="2018-07" db="EMBL/GenBank/DDBJ databases">
        <title>Genomic Encyclopedia of Type Strains, Phase III (KMG-III): the genomes of soil and plant-associated and newly described type strains.</title>
        <authorList>
            <person name="Whitman W."/>
        </authorList>
    </citation>
    <scope>NUCLEOTIDE SEQUENCE [LARGE SCALE GENOMIC DNA]</scope>
    <source>
        <strain evidence="2 3">CECT 7946</strain>
    </source>
</reference>
<organism evidence="2 3">
    <name type="scientific">Winogradskyella eximia</name>
    <dbReference type="NCBI Taxonomy" id="262006"/>
    <lineage>
        <taxon>Bacteria</taxon>
        <taxon>Pseudomonadati</taxon>
        <taxon>Bacteroidota</taxon>
        <taxon>Flavobacteriia</taxon>
        <taxon>Flavobacteriales</taxon>
        <taxon>Flavobacteriaceae</taxon>
        <taxon>Winogradskyella</taxon>
    </lineage>
</organism>
<keyword evidence="3" id="KW-1185">Reference proteome</keyword>
<comment type="caution">
    <text evidence="2">The sequence shown here is derived from an EMBL/GenBank/DDBJ whole genome shotgun (WGS) entry which is preliminary data.</text>
</comment>
<dbReference type="EMBL" id="QRDV01000009">
    <property type="protein sequence ID" value="RED42166.1"/>
    <property type="molecule type" value="Genomic_DNA"/>
</dbReference>
<keyword evidence="1" id="KW-0732">Signal</keyword>
<feature type="signal peptide" evidence="1">
    <location>
        <begin position="1"/>
        <end position="23"/>
    </location>
</feature>
<evidence type="ECO:0008006" key="4">
    <source>
        <dbReference type="Google" id="ProtNLM"/>
    </source>
</evidence>